<evidence type="ECO:0000313" key="3">
    <source>
        <dbReference type="Proteomes" id="UP000319859"/>
    </source>
</evidence>
<proteinExistence type="predicted"/>
<evidence type="ECO:0000256" key="1">
    <source>
        <dbReference type="PROSITE-ProRule" id="PRU00339"/>
    </source>
</evidence>
<keyword evidence="1" id="KW-0802">TPR repeat</keyword>
<dbReference type="EMBL" id="VITN01000002">
    <property type="protein sequence ID" value="TWB23294.1"/>
    <property type="molecule type" value="Genomic_DNA"/>
</dbReference>
<dbReference type="SMART" id="SM00028">
    <property type="entry name" value="TPR"/>
    <property type="match status" value="2"/>
</dbReference>
<organism evidence="2 3">
    <name type="scientific">Nitrospirillum amazonense</name>
    <dbReference type="NCBI Taxonomy" id="28077"/>
    <lineage>
        <taxon>Bacteria</taxon>
        <taxon>Pseudomonadati</taxon>
        <taxon>Pseudomonadota</taxon>
        <taxon>Alphaproteobacteria</taxon>
        <taxon>Rhodospirillales</taxon>
        <taxon>Azospirillaceae</taxon>
        <taxon>Nitrospirillum</taxon>
    </lineage>
</organism>
<dbReference type="InterPro" id="IPR019734">
    <property type="entry name" value="TPR_rpt"/>
</dbReference>
<evidence type="ECO:0000313" key="2">
    <source>
        <dbReference type="EMBL" id="TWB23294.1"/>
    </source>
</evidence>
<dbReference type="PANTHER" id="PTHR44809">
    <property type="match status" value="1"/>
</dbReference>
<comment type="caution">
    <text evidence="2">The sequence shown here is derived from an EMBL/GenBank/DDBJ whole genome shotgun (WGS) entry which is preliminary data.</text>
</comment>
<dbReference type="RefSeq" id="WP_145748527.1">
    <property type="nucleotide sequence ID" value="NZ_VITN01000002.1"/>
</dbReference>
<dbReference type="PANTHER" id="PTHR44809:SF1">
    <property type="entry name" value="PROTEIN O-MANNOSYL-TRANSFERASE TMTC1"/>
    <property type="match status" value="1"/>
</dbReference>
<dbReference type="Proteomes" id="UP000319859">
    <property type="component" value="Unassembled WGS sequence"/>
</dbReference>
<sequence length="116" mass="12390">MADALALHQAGRVNEAEAAYRRLLADGPADTQARDDTLHLLGLLLHQTGRPAEAEPLLRQVLAAEPGFFEAWNSLGAVLLALGRRAEAADAWRTALRLNPGHDKAAANLDRLGPSP</sequence>
<reference evidence="2 3" key="1">
    <citation type="submission" date="2019-06" db="EMBL/GenBank/DDBJ databases">
        <title>Genomic Encyclopedia of Type Strains, Phase IV (KMG-V): Genome sequencing to study the core and pangenomes of soil and plant-associated prokaryotes.</title>
        <authorList>
            <person name="Whitman W."/>
        </authorList>
    </citation>
    <scope>NUCLEOTIDE SEQUENCE [LARGE SCALE GENOMIC DNA]</scope>
    <source>
        <strain evidence="2 3">BR 11880</strain>
    </source>
</reference>
<dbReference type="InterPro" id="IPR052943">
    <property type="entry name" value="TMTC_O-mannosyl-trnsfr"/>
</dbReference>
<feature type="repeat" description="TPR" evidence="1">
    <location>
        <begin position="69"/>
        <end position="102"/>
    </location>
</feature>
<name>A0A560FNV0_9PROT</name>
<dbReference type="InterPro" id="IPR011990">
    <property type="entry name" value="TPR-like_helical_dom_sf"/>
</dbReference>
<dbReference type="AlphaFoldDB" id="A0A560FNV0"/>
<accession>A0A560FNV0</accession>
<dbReference type="Pfam" id="PF13432">
    <property type="entry name" value="TPR_16"/>
    <property type="match status" value="1"/>
</dbReference>
<dbReference type="Gene3D" id="1.25.40.10">
    <property type="entry name" value="Tetratricopeptide repeat domain"/>
    <property type="match status" value="1"/>
</dbReference>
<gene>
    <name evidence="2" type="ORF">FBZ89_10247</name>
</gene>
<protein>
    <submittedName>
        <fullName evidence="2">Tetratricopeptide repeat protein</fullName>
    </submittedName>
</protein>
<dbReference type="PROSITE" id="PS50005">
    <property type="entry name" value="TPR"/>
    <property type="match status" value="1"/>
</dbReference>
<dbReference type="SUPFAM" id="SSF48452">
    <property type="entry name" value="TPR-like"/>
    <property type="match status" value="1"/>
</dbReference>